<feature type="binding site" evidence="3">
    <location>
        <position position="330"/>
    </location>
    <ligand>
        <name>CTP</name>
        <dbReference type="ChEBI" id="CHEBI:37563"/>
    </ligand>
</feature>
<dbReference type="InterPro" id="IPR007085">
    <property type="entry name" value="DNA/pantothenate-metab_flavo_C"/>
</dbReference>
<dbReference type="AlphaFoldDB" id="A0A133Y251"/>
<dbReference type="SUPFAM" id="SSF102645">
    <property type="entry name" value="CoaB-like"/>
    <property type="match status" value="1"/>
</dbReference>
<comment type="similarity">
    <text evidence="3 4">In the C-terminal section; belongs to the PPC synthetase family.</text>
</comment>
<keyword evidence="3" id="KW-0460">Magnesium</keyword>
<dbReference type="GO" id="GO:0004633">
    <property type="term" value="F:phosphopantothenoylcysteine decarboxylase activity"/>
    <property type="evidence" value="ECO:0007669"/>
    <property type="project" value="UniProtKB-UniRule"/>
</dbReference>
<feature type="binding site" evidence="3">
    <location>
        <begin position="314"/>
        <end position="317"/>
    </location>
    <ligand>
        <name>CTP</name>
        <dbReference type="ChEBI" id="CHEBI:37563"/>
    </ligand>
</feature>
<evidence type="ECO:0000259" key="6">
    <source>
        <dbReference type="Pfam" id="PF04127"/>
    </source>
</evidence>
<proteinExistence type="inferred from homology"/>
<keyword evidence="3 4" id="KW-0285">Flavoprotein</keyword>
<feature type="region of interest" description="Phosphopantothenate--cysteine ligase" evidence="3">
    <location>
        <begin position="193"/>
        <end position="414"/>
    </location>
</feature>
<feature type="binding site" evidence="3">
    <location>
        <position position="283"/>
    </location>
    <ligand>
        <name>CTP</name>
        <dbReference type="ChEBI" id="CHEBI:37563"/>
    </ligand>
</feature>
<comment type="caution">
    <text evidence="7">The sequence shown here is derived from an EMBL/GenBank/DDBJ whole genome shotgun (WGS) entry which is preliminary data.</text>
</comment>
<evidence type="ECO:0000259" key="5">
    <source>
        <dbReference type="Pfam" id="PF02441"/>
    </source>
</evidence>
<comment type="function">
    <text evidence="3">Catalyzes two sequential steps in the biosynthesis of coenzyme A. In the first step cysteine is conjugated to 4'-phosphopantothenate to form 4-phosphopantothenoylcysteine. In the second step the latter compound is decarboxylated to form 4'-phosphopantotheine.</text>
</comment>
<dbReference type="PANTHER" id="PTHR14359:SF6">
    <property type="entry name" value="PHOSPHOPANTOTHENOYLCYSTEINE DECARBOXYLASE"/>
    <property type="match status" value="1"/>
</dbReference>
<dbReference type="PATRIC" id="fig|87541.4.peg.623"/>
<keyword evidence="3" id="KW-0479">Metal-binding</keyword>
<feature type="region of interest" description="Phosphopantothenoylcysteine decarboxylase" evidence="3">
    <location>
        <begin position="1"/>
        <end position="192"/>
    </location>
</feature>
<dbReference type="EMBL" id="LSCQ01000028">
    <property type="protein sequence ID" value="KXB37268.1"/>
    <property type="molecule type" value="Genomic_DNA"/>
</dbReference>
<dbReference type="OrthoDB" id="9802554at2"/>
<feature type="binding site" evidence="3">
    <location>
        <position position="344"/>
    </location>
    <ligand>
        <name>CTP</name>
        <dbReference type="ChEBI" id="CHEBI:37563"/>
    </ligand>
</feature>
<dbReference type="Proteomes" id="UP000070422">
    <property type="component" value="Unassembled WGS sequence"/>
</dbReference>
<dbReference type="InterPro" id="IPR036551">
    <property type="entry name" value="Flavin_trans-like"/>
</dbReference>
<keyword evidence="3 4" id="KW-0288">FMN</keyword>
<name>A0A133Y251_9LACT</name>
<reference evidence="7 8" key="1">
    <citation type="submission" date="2016-01" db="EMBL/GenBank/DDBJ databases">
        <authorList>
            <person name="Oliw E.H."/>
        </authorList>
    </citation>
    <scope>NUCLEOTIDE SEQUENCE [LARGE SCALE GENOMIC DNA]</scope>
    <source>
        <strain evidence="7 8">KA00635</strain>
    </source>
</reference>
<dbReference type="Gene3D" id="3.40.50.1950">
    <property type="entry name" value="Flavin prenyltransferase-like"/>
    <property type="match status" value="1"/>
</dbReference>
<comment type="cofactor">
    <cofactor evidence="3">
        <name>FMN</name>
        <dbReference type="ChEBI" id="CHEBI:58210"/>
    </cofactor>
    <text evidence="3">Binds 1 FMN per subunit.</text>
</comment>
<dbReference type="STRING" id="87541.AWM71_01780"/>
<evidence type="ECO:0000256" key="4">
    <source>
        <dbReference type="RuleBase" id="RU364078"/>
    </source>
</evidence>
<sequence>MLEGKKIAVMITGGIAAYKVPSFVRGLIKAGAQVRVAMTPQAEKFVTAETLKVLTKYPVLLEVQIYPEEVGHVHLADWADLAVVIPATANTLSKMANGLADNELTSSLLAMTCPKMLVPAMNSNMWSNFATKKNIATLKEAGLFVIEPEDGFLAEGYSGKGRMPDPEVILQALYALSALEDLKGKVSLAGEKVAISAGGTEEAIDPVRFIGNRSSGKMGVALAYVAALAGAEVTLVCAKSAQVLPVLPQIQTREITTARELNDVMTALNAEADVLIMAAAVSDFRVENQSQRKIKKDKSKPKATGLQLNLVENPDILKGLSNETTYLVGFAAETDHVEDYAKEKLQRKGVHMIVANDVSQKNIGFGSENNAVTILTQHSEVKIPLANKFKIAAAILQEIQRDRHQEIKKGCSFL</sequence>
<gene>
    <name evidence="3" type="primary">coaBC</name>
    <name evidence="7" type="ORF">HMPREF3187_00623</name>
</gene>
<protein>
    <recommendedName>
        <fullName evidence="3">Coenzyme A biosynthesis bifunctional protein CoaBC</fullName>
    </recommendedName>
    <alternativeName>
        <fullName evidence="3">DNA/pantothenate metabolism flavoprotein</fullName>
    </alternativeName>
    <alternativeName>
        <fullName evidence="3">Phosphopantothenoylcysteine synthetase/decarboxylase</fullName>
        <shortName evidence="3">PPCS-PPCDC</shortName>
    </alternativeName>
    <domain>
        <recommendedName>
            <fullName evidence="3">Phosphopantothenoylcysteine decarboxylase</fullName>
            <shortName evidence="3">PPC decarboxylase</shortName>
            <shortName evidence="3">PPC-DC</shortName>
            <ecNumber evidence="3">4.1.1.36</ecNumber>
        </recommendedName>
        <alternativeName>
            <fullName evidence="3">CoaC</fullName>
        </alternativeName>
    </domain>
    <domain>
        <recommendedName>
            <fullName evidence="3">Phosphopantothenate--cysteine ligase</fullName>
            <ecNumber evidence="3">6.3.2.5</ecNumber>
        </recommendedName>
        <alternativeName>
            <fullName evidence="3">CoaB</fullName>
        </alternativeName>
        <alternativeName>
            <fullName evidence="3">Phosphopantothenoylcysteine synthetase</fullName>
            <shortName evidence="3">PPC synthetase</shortName>
            <shortName evidence="3">PPC-S</shortName>
        </alternativeName>
    </domain>
</protein>
<keyword evidence="3 4" id="KW-0436">Ligase</keyword>
<accession>A0A133Y251</accession>
<dbReference type="Pfam" id="PF02441">
    <property type="entry name" value="Flavoprotein"/>
    <property type="match status" value="1"/>
</dbReference>
<dbReference type="InterPro" id="IPR003382">
    <property type="entry name" value="Flavoprotein"/>
</dbReference>
<keyword evidence="1 3" id="KW-0210">Decarboxylase</keyword>
<dbReference type="UniPathway" id="UPA00241">
    <property type="reaction ID" value="UER00353"/>
</dbReference>
<dbReference type="HAMAP" id="MF_02225">
    <property type="entry name" value="CoaBC"/>
    <property type="match status" value="1"/>
</dbReference>
<feature type="domain" description="Flavoprotein" evidence="5">
    <location>
        <begin position="5"/>
        <end position="171"/>
    </location>
</feature>
<comment type="cofactor">
    <cofactor evidence="3">
        <name>Mg(2+)</name>
        <dbReference type="ChEBI" id="CHEBI:18420"/>
    </cofactor>
</comment>
<dbReference type="InterPro" id="IPR035929">
    <property type="entry name" value="CoaB-like_sf"/>
</dbReference>
<dbReference type="Gene3D" id="3.40.50.10300">
    <property type="entry name" value="CoaB-like"/>
    <property type="match status" value="1"/>
</dbReference>
<evidence type="ECO:0000313" key="7">
    <source>
        <dbReference type="EMBL" id="KXB37268.1"/>
    </source>
</evidence>
<dbReference type="GO" id="GO:0010181">
    <property type="term" value="F:FMN binding"/>
    <property type="evidence" value="ECO:0007669"/>
    <property type="project" value="UniProtKB-UniRule"/>
</dbReference>
<dbReference type="InterPro" id="IPR005252">
    <property type="entry name" value="CoaBC"/>
</dbReference>
<comment type="similarity">
    <text evidence="3 4">In the N-terminal section; belongs to the HFCD (homo-oligomeric flavin containing Cys decarboxylase) superfamily.</text>
</comment>
<dbReference type="EC" id="6.3.2.5" evidence="3"/>
<comment type="catalytic activity">
    <reaction evidence="3 4">
        <text>(R)-4'-phosphopantothenate + L-cysteine + CTP = N-[(R)-4-phosphopantothenoyl]-L-cysteine + CMP + diphosphate + H(+)</text>
        <dbReference type="Rhea" id="RHEA:19397"/>
        <dbReference type="ChEBI" id="CHEBI:10986"/>
        <dbReference type="ChEBI" id="CHEBI:15378"/>
        <dbReference type="ChEBI" id="CHEBI:33019"/>
        <dbReference type="ChEBI" id="CHEBI:35235"/>
        <dbReference type="ChEBI" id="CHEBI:37563"/>
        <dbReference type="ChEBI" id="CHEBI:59458"/>
        <dbReference type="ChEBI" id="CHEBI:60377"/>
        <dbReference type="EC" id="6.3.2.5"/>
    </reaction>
</comment>
<dbReference type="EC" id="4.1.1.36" evidence="3"/>
<keyword evidence="2 3" id="KW-0456">Lyase</keyword>
<dbReference type="GO" id="GO:0015937">
    <property type="term" value="P:coenzyme A biosynthetic process"/>
    <property type="evidence" value="ECO:0007669"/>
    <property type="project" value="UniProtKB-UniRule"/>
</dbReference>
<dbReference type="GO" id="GO:0015941">
    <property type="term" value="P:pantothenate catabolic process"/>
    <property type="evidence" value="ECO:0007669"/>
    <property type="project" value="InterPro"/>
</dbReference>
<feature type="domain" description="DNA/pantothenate metabolism flavoprotein C-terminal" evidence="6">
    <location>
        <begin position="188"/>
        <end position="400"/>
    </location>
</feature>
<organism evidence="7 8">
    <name type="scientific">Aerococcus christensenii</name>
    <dbReference type="NCBI Taxonomy" id="87541"/>
    <lineage>
        <taxon>Bacteria</taxon>
        <taxon>Bacillati</taxon>
        <taxon>Bacillota</taxon>
        <taxon>Bacilli</taxon>
        <taxon>Lactobacillales</taxon>
        <taxon>Aerococcaceae</taxon>
        <taxon>Aerococcus</taxon>
    </lineage>
</organism>
<evidence type="ECO:0000256" key="1">
    <source>
        <dbReference type="ARBA" id="ARBA00022793"/>
    </source>
</evidence>
<dbReference type="Pfam" id="PF04127">
    <property type="entry name" value="DFP"/>
    <property type="match status" value="1"/>
</dbReference>
<comment type="caution">
    <text evidence="3">Lacks conserved residue(s) required for the propagation of feature annotation.</text>
</comment>
<comment type="pathway">
    <text evidence="3 4">Cofactor biosynthesis; coenzyme A biosynthesis; CoA from (R)-pantothenate: step 2/5.</text>
</comment>
<evidence type="ECO:0000256" key="2">
    <source>
        <dbReference type="ARBA" id="ARBA00023239"/>
    </source>
</evidence>
<keyword evidence="3" id="KW-0511">Multifunctional enzyme</keyword>
<evidence type="ECO:0000256" key="3">
    <source>
        <dbReference type="HAMAP-Rule" id="MF_02225"/>
    </source>
</evidence>
<evidence type="ECO:0000313" key="8">
    <source>
        <dbReference type="Proteomes" id="UP000070422"/>
    </source>
</evidence>
<comment type="function">
    <text evidence="4">Catalyzes two steps in the biosynthesis of coenzyme A. In the first step cysteine is conjugated to 4'-phosphopantothenate to form 4-phosphopantothenoylcysteine, in the latter compound is decarboxylated to form 4'-phosphopantotheine.</text>
</comment>
<feature type="binding site" evidence="3">
    <location>
        <position position="348"/>
    </location>
    <ligand>
        <name>CTP</name>
        <dbReference type="ChEBI" id="CHEBI:37563"/>
    </ligand>
</feature>
<dbReference type="SUPFAM" id="SSF52507">
    <property type="entry name" value="Homo-oligomeric flavin-containing Cys decarboxylases, HFCD"/>
    <property type="match status" value="1"/>
</dbReference>
<dbReference type="GO" id="GO:0046872">
    <property type="term" value="F:metal ion binding"/>
    <property type="evidence" value="ECO:0007669"/>
    <property type="project" value="UniProtKB-KW"/>
</dbReference>
<comment type="catalytic activity">
    <reaction evidence="3 4">
        <text>N-[(R)-4-phosphopantothenoyl]-L-cysteine + H(+) = (R)-4'-phosphopantetheine + CO2</text>
        <dbReference type="Rhea" id="RHEA:16793"/>
        <dbReference type="ChEBI" id="CHEBI:15378"/>
        <dbReference type="ChEBI" id="CHEBI:16526"/>
        <dbReference type="ChEBI" id="CHEBI:59458"/>
        <dbReference type="ChEBI" id="CHEBI:61723"/>
        <dbReference type="EC" id="4.1.1.36"/>
    </reaction>
</comment>
<dbReference type="GO" id="GO:0071513">
    <property type="term" value="C:phosphopantothenoylcysteine decarboxylase complex"/>
    <property type="evidence" value="ECO:0007669"/>
    <property type="project" value="TreeGrafter"/>
</dbReference>
<dbReference type="NCBIfam" id="TIGR00521">
    <property type="entry name" value="coaBC_dfp"/>
    <property type="match status" value="1"/>
</dbReference>
<dbReference type="PANTHER" id="PTHR14359">
    <property type="entry name" value="HOMO-OLIGOMERIC FLAVIN CONTAINING CYS DECARBOXYLASE FAMILY"/>
    <property type="match status" value="1"/>
</dbReference>
<comment type="pathway">
    <text evidence="3 4">Cofactor biosynthesis; coenzyme A biosynthesis; CoA from (R)-pantothenate: step 3/5.</text>
</comment>
<dbReference type="RefSeq" id="WP_082715747.1">
    <property type="nucleotide sequence ID" value="NZ_CP118095.1"/>
</dbReference>
<dbReference type="GO" id="GO:0004632">
    <property type="term" value="F:phosphopantothenate--cysteine ligase activity"/>
    <property type="evidence" value="ECO:0007669"/>
    <property type="project" value="UniProtKB-UniRule"/>
</dbReference>
<feature type="binding site" evidence="3">
    <location>
        <position position="296"/>
    </location>
    <ligand>
        <name>CTP</name>
        <dbReference type="ChEBI" id="CHEBI:37563"/>
    </ligand>
</feature>